<feature type="transmembrane region" description="Helical" evidence="1">
    <location>
        <begin position="192"/>
        <end position="211"/>
    </location>
</feature>
<proteinExistence type="predicted"/>
<keyword evidence="1" id="KW-1133">Transmembrane helix</keyword>
<gene>
    <name evidence="2" type="ORF">INT44_006193</name>
</gene>
<keyword evidence="1" id="KW-0812">Transmembrane</keyword>
<accession>A0A8H7UGT2</accession>
<sequence length="269" mass="30057">MYSAFSIDFTAALAVQMKATLSFVVAQITILSLPIFARHDLGRSPIRLLRNTYGMVAAGLFALVAPPCVRCAFDVEAGVTFFAYIIFACNTQYATQHMRTYNKARFGSESRVISRIGSVVIYATMAIFVVALCTYITQRSSGIDQQYALEKILPWGIFINSWYHPIVMVVTKYCNGNKKPMIDTEKPYSDRILSISNLIAVFIACEIHGVVLQYYPPTNWKDMIAIPVVGFAIGAVYYQVASPDILLLHEPIHEHPTIEKLSLTNAEDH</sequence>
<keyword evidence="1" id="KW-0472">Membrane</keyword>
<evidence type="ECO:0000256" key="1">
    <source>
        <dbReference type="SAM" id="Phobius"/>
    </source>
</evidence>
<reference evidence="2" key="1">
    <citation type="submission" date="2020-12" db="EMBL/GenBank/DDBJ databases">
        <title>Metabolic potential, ecology and presence of endohyphal bacteria is reflected in genomic diversity of Mucoromycotina.</title>
        <authorList>
            <person name="Muszewska A."/>
            <person name="Okrasinska A."/>
            <person name="Steczkiewicz K."/>
            <person name="Drgas O."/>
            <person name="Orlowska M."/>
            <person name="Perlinska-Lenart U."/>
            <person name="Aleksandrzak-Piekarczyk T."/>
            <person name="Szatraj K."/>
            <person name="Zielenkiewicz U."/>
            <person name="Pilsyk S."/>
            <person name="Malc E."/>
            <person name="Mieczkowski P."/>
            <person name="Kruszewska J.S."/>
            <person name="Biernat P."/>
            <person name="Pawlowska J."/>
        </authorList>
    </citation>
    <scope>NUCLEOTIDE SEQUENCE</scope>
    <source>
        <strain evidence="2">WA0000051536</strain>
    </source>
</reference>
<organism evidence="2 3">
    <name type="scientific">Umbelopsis vinacea</name>
    <dbReference type="NCBI Taxonomy" id="44442"/>
    <lineage>
        <taxon>Eukaryota</taxon>
        <taxon>Fungi</taxon>
        <taxon>Fungi incertae sedis</taxon>
        <taxon>Mucoromycota</taxon>
        <taxon>Mucoromycotina</taxon>
        <taxon>Umbelopsidomycetes</taxon>
        <taxon>Umbelopsidales</taxon>
        <taxon>Umbelopsidaceae</taxon>
        <taxon>Umbelopsis</taxon>
    </lineage>
</organism>
<protein>
    <submittedName>
        <fullName evidence="2">Uncharacterized protein</fullName>
    </submittedName>
</protein>
<feature type="transmembrane region" description="Helical" evidence="1">
    <location>
        <begin position="77"/>
        <end position="95"/>
    </location>
</feature>
<dbReference type="AlphaFoldDB" id="A0A8H7UGT2"/>
<feature type="transmembrane region" description="Helical" evidence="1">
    <location>
        <begin position="116"/>
        <end position="137"/>
    </location>
</feature>
<dbReference type="EMBL" id="JAEPRA010000010">
    <property type="protein sequence ID" value="KAG2179348.1"/>
    <property type="molecule type" value="Genomic_DNA"/>
</dbReference>
<keyword evidence="3" id="KW-1185">Reference proteome</keyword>
<dbReference type="Proteomes" id="UP000612746">
    <property type="component" value="Unassembled WGS sequence"/>
</dbReference>
<feature type="transmembrane region" description="Helical" evidence="1">
    <location>
        <begin position="152"/>
        <end position="171"/>
    </location>
</feature>
<evidence type="ECO:0000313" key="2">
    <source>
        <dbReference type="EMBL" id="KAG2179348.1"/>
    </source>
</evidence>
<evidence type="ECO:0000313" key="3">
    <source>
        <dbReference type="Proteomes" id="UP000612746"/>
    </source>
</evidence>
<feature type="transmembrane region" description="Helical" evidence="1">
    <location>
        <begin position="48"/>
        <end position="65"/>
    </location>
</feature>
<feature type="transmembrane region" description="Helical" evidence="1">
    <location>
        <begin position="223"/>
        <end position="240"/>
    </location>
</feature>
<feature type="transmembrane region" description="Helical" evidence="1">
    <location>
        <begin position="12"/>
        <end position="36"/>
    </location>
</feature>
<comment type="caution">
    <text evidence="2">The sequence shown here is derived from an EMBL/GenBank/DDBJ whole genome shotgun (WGS) entry which is preliminary data.</text>
</comment>
<name>A0A8H7UGT2_9FUNG</name>